<organism evidence="2 3">
    <name type="scientific">Humibacillus xanthopallidus</name>
    <dbReference type="NCBI Taxonomy" id="412689"/>
    <lineage>
        <taxon>Bacteria</taxon>
        <taxon>Bacillati</taxon>
        <taxon>Actinomycetota</taxon>
        <taxon>Actinomycetes</taxon>
        <taxon>Micrococcales</taxon>
        <taxon>Intrasporangiaceae</taxon>
        <taxon>Humibacillus</taxon>
    </lineage>
</organism>
<keyword evidence="2" id="KW-0255">Endonuclease</keyword>
<keyword evidence="2" id="KW-0378">Hydrolase</keyword>
<dbReference type="Proteomes" id="UP000320085">
    <property type="component" value="Unassembled WGS sequence"/>
</dbReference>
<dbReference type="EMBL" id="VFQF01000002">
    <property type="protein sequence ID" value="TQN46534.1"/>
    <property type="molecule type" value="Genomic_DNA"/>
</dbReference>
<sequence length="301" mass="32814">MATDVYEFFGFRASDNSAVAVDHAQRGQCPFLQDRCEKTLSDGLIAGVCTLKPVTSTPVICCPVRLYADDYRVLRDVADMAFTPGLALHPGGAAASEARHTGHEVIAVFGKRWGGELRLPQRQGRGSYFVDWILARLDAQGNLAEFVAIEVQSIDTTGNYRNGRTALLAQTRHIERTTAGFNWENVSKRILPQVIYKGNVLQRESLCQKGLFFVVPSPVYGRIMDRLGGSGGLLPYPLQSSSITFMSYDLDLSAGTAPGLSVPLKQEHVYTTNIGQVAQAFAGPGVMPPQDCYRDAIRAAL</sequence>
<dbReference type="OrthoDB" id="2986899at2"/>
<evidence type="ECO:0000259" key="1">
    <source>
        <dbReference type="Pfam" id="PF12183"/>
    </source>
</evidence>
<proteinExistence type="predicted"/>
<name>A0A543PR35_9MICO</name>
<accession>A0A543PR35</accession>
<evidence type="ECO:0000313" key="2">
    <source>
        <dbReference type="EMBL" id="TQN46534.1"/>
    </source>
</evidence>
<gene>
    <name evidence="2" type="ORF">FHX52_3259</name>
</gene>
<dbReference type="GO" id="GO:0004519">
    <property type="term" value="F:endonuclease activity"/>
    <property type="evidence" value="ECO:0007669"/>
    <property type="project" value="UniProtKB-KW"/>
</dbReference>
<protein>
    <submittedName>
        <fullName evidence="2">Restriction endonuclease NotI</fullName>
    </submittedName>
</protein>
<dbReference type="Pfam" id="PF12183">
    <property type="entry name" value="NotI"/>
    <property type="match status" value="1"/>
</dbReference>
<reference evidence="2 3" key="1">
    <citation type="submission" date="2019-06" db="EMBL/GenBank/DDBJ databases">
        <title>Sequencing the genomes of 1000 actinobacteria strains.</title>
        <authorList>
            <person name="Klenk H.-P."/>
        </authorList>
    </citation>
    <scope>NUCLEOTIDE SEQUENCE [LARGE SCALE GENOMIC DNA]</scope>
    <source>
        <strain evidence="2 3">DSM 21776</strain>
    </source>
</reference>
<feature type="domain" description="Restriction endonuclease type II NotI" evidence="1">
    <location>
        <begin position="21"/>
        <end position="203"/>
    </location>
</feature>
<keyword evidence="2" id="KW-0540">Nuclease</keyword>
<dbReference type="AlphaFoldDB" id="A0A543PR35"/>
<evidence type="ECO:0000313" key="3">
    <source>
        <dbReference type="Proteomes" id="UP000320085"/>
    </source>
</evidence>
<dbReference type="InterPro" id="IPR022009">
    <property type="entry name" value="Resctriction_endonuc_II_NotI"/>
</dbReference>
<comment type="caution">
    <text evidence="2">The sequence shown here is derived from an EMBL/GenBank/DDBJ whole genome shotgun (WGS) entry which is preliminary data.</text>
</comment>